<reference evidence="1" key="1">
    <citation type="journal article" date="2023" name="Mol. Phylogenet. Evol.">
        <title>Genome-scale phylogeny and comparative genomics of the fungal order Sordariales.</title>
        <authorList>
            <person name="Hensen N."/>
            <person name="Bonometti L."/>
            <person name="Westerberg I."/>
            <person name="Brannstrom I.O."/>
            <person name="Guillou S."/>
            <person name="Cros-Aarteil S."/>
            <person name="Calhoun S."/>
            <person name="Haridas S."/>
            <person name="Kuo A."/>
            <person name="Mondo S."/>
            <person name="Pangilinan J."/>
            <person name="Riley R."/>
            <person name="LaButti K."/>
            <person name="Andreopoulos B."/>
            <person name="Lipzen A."/>
            <person name="Chen C."/>
            <person name="Yan M."/>
            <person name="Daum C."/>
            <person name="Ng V."/>
            <person name="Clum A."/>
            <person name="Steindorff A."/>
            <person name="Ohm R.A."/>
            <person name="Martin F."/>
            <person name="Silar P."/>
            <person name="Natvig D.O."/>
            <person name="Lalanne C."/>
            <person name="Gautier V."/>
            <person name="Ament-Velasquez S.L."/>
            <person name="Kruys A."/>
            <person name="Hutchinson M.I."/>
            <person name="Powell A.J."/>
            <person name="Barry K."/>
            <person name="Miller A.N."/>
            <person name="Grigoriev I.V."/>
            <person name="Debuchy R."/>
            <person name="Gladieux P."/>
            <person name="Hiltunen Thoren M."/>
            <person name="Johannesson H."/>
        </authorList>
    </citation>
    <scope>NUCLEOTIDE SEQUENCE</scope>
    <source>
        <strain evidence="1">CBS 123565</strain>
    </source>
</reference>
<proteinExistence type="predicted"/>
<dbReference type="AlphaFoldDB" id="A0AAN6UL67"/>
<keyword evidence="2" id="KW-1185">Reference proteome</keyword>
<sequence>MEYRRSQSSYSEPFHVRPRSVGLTKDGCTSSGSIGAGVCAGDLGIFCGTQVNGQRTVRGSRDGEVQWRCMEEHGVFSSEVTTALFEPRRKQTKDFEVAVAQRPSLLREQRFIGAVYSSDSNVARVIVAAGNCVKFLRHKSASRVHLVNFDLVKQL</sequence>
<evidence type="ECO:0000313" key="1">
    <source>
        <dbReference type="EMBL" id="KAK4135077.1"/>
    </source>
</evidence>
<accession>A0AAN6UL67</accession>
<evidence type="ECO:0000313" key="2">
    <source>
        <dbReference type="Proteomes" id="UP001304895"/>
    </source>
</evidence>
<reference evidence="1" key="2">
    <citation type="submission" date="2023-05" db="EMBL/GenBank/DDBJ databases">
        <authorList>
            <consortium name="Lawrence Berkeley National Laboratory"/>
            <person name="Steindorff A."/>
            <person name="Hensen N."/>
            <person name="Bonometti L."/>
            <person name="Westerberg I."/>
            <person name="Brannstrom I.O."/>
            <person name="Guillou S."/>
            <person name="Cros-Aarteil S."/>
            <person name="Calhoun S."/>
            <person name="Haridas S."/>
            <person name="Kuo A."/>
            <person name="Mondo S."/>
            <person name="Pangilinan J."/>
            <person name="Riley R."/>
            <person name="Labutti K."/>
            <person name="Andreopoulos B."/>
            <person name="Lipzen A."/>
            <person name="Chen C."/>
            <person name="Yanf M."/>
            <person name="Daum C."/>
            <person name="Ng V."/>
            <person name="Clum A."/>
            <person name="Ohm R."/>
            <person name="Martin F."/>
            <person name="Silar P."/>
            <person name="Natvig D."/>
            <person name="Lalanne C."/>
            <person name="Gautier V."/>
            <person name="Ament-Velasquez S.L."/>
            <person name="Kruys A."/>
            <person name="Hutchinson M.I."/>
            <person name="Powell A.J."/>
            <person name="Barry K."/>
            <person name="Miller A.N."/>
            <person name="Grigoriev I.V."/>
            <person name="Debuchy R."/>
            <person name="Gladieux P."/>
            <person name="Thoren M.H."/>
            <person name="Johannesson H."/>
        </authorList>
    </citation>
    <scope>NUCLEOTIDE SEQUENCE</scope>
    <source>
        <strain evidence="1">CBS 123565</strain>
    </source>
</reference>
<name>A0AAN6UL67_9PEZI</name>
<dbReference type="EMBL" id="MU853407">
    <property type="protein sequence ID" value="KAK4135077.1"/>
    <property type="molecule type" value="Genomic_DNA"/>
</dbReference>
<gene>
    <name evidence="1" type="ORF">BT67DRAFT_433852</name>
</gene>
<protein>
    <submittedName>
        <fullName evidence="1">Uncharacterized protein</fullName>
    </submittedName>
</protein>
<comment type="caution">
    <text evidence="1">The sequence shown here is derived from an EMBL/GenBank/DDBJ whole genome shotgun (WGS) entry which is preliminary data.</text>
</comment>
<organism evidence="1 2">
    <name type="scientific">Trichocladium antarcticum</name>
    <dbReference type="NCBI Taxonomy" id="1450529"/>
    <lineage>
        <taxon>Eukaryota</taxon>
        <taxon>Fungi</taxon>
        <taxon>Dikarya</taxon>
        <taxon>Ascomycota</taxon>
        <taxon>Pezizomycotina</taxon>
        <taxon>Sordariomycetes</taxon>
        <taxon>Sordariomycetidae</taxon>
        <taxon>Sordariales</taxon>
        <taxon>Chaetomiaceae</taxon>
        <taxon>Trichocladium</taxon>
    </lineage>
</organism>
<dbReference type="Proteomes" id="UP001304895">
    <property type="component" value="Unassembled WGS sequence"/>
</dbReference>